<dbReference type="EC" id="3.6.4.13" evidence="3"/>
<dbReference type="Pfam" id="PF00270">
    <property type="entry name" value="DEAD"/>
    <property type="match status" value="1"/>
</dbReference>
<dbReference type="GO" id="GO:0005794">
    <property type="term" value="C:Golgi apparatus"/>
    <property type="evidence" value="ECO:0007669"/>
    <property type="project" value="UniProtKB-SubCell"/>
</dbReference>
<dbReference type="InterPro" id="IPR037992">
    <property type="entry name" value="TRAPPC6/Trs33"/>
</dbReference>
<evidence type="ECO:0000259" key="12">
    <source>
        <dbReference type="PROSITE" id="PS51194"/>
    </source>
</evidence>
<evidence type="ECO:0000259" key="13">
    <source>
        <dbReference type="PROSITE" id="PS51195"/>
    </source>
</evidence>
<keyword evidence="7" id="KW-0067">ATP-binding</keyword>
<dbReference type="PROSITE" id="PS51195">
    <property type="entry name" value="Q_MOTIF"/>
    <property type="match status" value="1"/>
</dbReference>
<dbReference type="PANTHER" id="PTHR47959">
    <property type="entry name" value="ATP-DEPENDENT RNA HELICASE RHLE-RELATED"/>
    <property type="match status" value="1"/>
</dbReference>
<evidence type="ECO:0000256" key="4">
    <source>
        <dbReference type="ARBA" id="ARBA00022741"/>
    </source>
</evidence>
<evidence type="ECO:0000256" key="8">
    <source>
        <dbReference type="PROSITE-ProRule" id="PRU00552"/>
    </source>
</evidence>
<evidence type="ECO:0000256" key="3">
    <source>
        <dbReference type="ARBA" id="ARBA00012552"/>
    </source>
</evidence>
<proteinExistence type="inferred from homology"/>
<evidence type="ECO:0000256" key="5">
    <source>
        <dbReference type="ARBA" id="ARBA00022801"/>
    </source>
</evidence>
<dbReference type="PANTHER" id="PTHR47959:SF24">
    <property type="entry name" value="ATP-DEPENDENT RNA HELICASE"/>
    <property type="match status" value="1"/>
</dbReference>
<feature type="short sequence motif" description="Q motif" evidence="8">
    <location>
        <begin position="413"/>
        <end position="441"/>
    </location>
</feature>
<dbReference type="InterPro" id="IPR027417">
    <property type="entry name" value="P-loop_NTPase"/>
</dbReference>
<feature type="domain" description="DEAD-box RNA helicase Q" evidence="13">
    <location>
        <begin position="413"/>
        <end position="441"/>
    </location>
</feature>
<evidence type="ECO:0000256" key="2">
    <source>
        <dbReference type="ARBA" id="ARBA00006218"/>
    </source>
</evidence>
<dbReference type="GO" id="GO:0016787">
    <property type="term" value="F:hydrolase activity"/>
    <property type="evidence" value="ECO:0007669"/>
    <property type="project" value="UniProtKB-KW"/>
</dbReference>
<dbReference type="GO" id="GO:0003724">
    <property type="term" value="F:RNA helicase activity"/>
    <property type="evidence" value="ECO:0007669"/>
    <property type="project" value="UniProtKB-EC"/>
</dbReference>
<dbReference type="AlphaFoldDB" id="A0A915NHL6"/>
<dbReference type="SUPFAM" id="SSF111126">
    <property type="entry name" value="Ligand-binding domain in the NO signalling and Golgi transport"/>
    <property type="match status" value="1"/>
</dbReference>
<dbReference type="SUPFAM" id="SSF52540">
    <property type="entry name" value="P-loop containing nucleoside triphosphate hydrolases"/>
    <property type="match status" value="1"/>
</dbReference>
<dbReference type="GO" id="GO:0048193">
    <property type="term" value="P:Golgi vesicle transport"/>
    <property type="evidence" value="ECO:0007669"/>
    <property type="project" value="InterPro"/>
</dbReference>
<accession>A0A915NHL6</accession>
<feature type="domain" description="Helicase ATP-binding" evidence="11">
    <location>
        <begin position="444"/>
        <end position="618"/>
    </location>
</feature>
<dbReference type="GO" id="GO:0003676">
    <property type="term" value="F:nucleic acid binding"/>
    <property type="evidence" value="ECO:0007669"/>
    <property type="project" value="InterPro"/>
</dbReference>
<keyword evidence="6" id="KW-0347">Helicase</keyword>
<organism evidence="14 15">
    <name type="scientific">Meloidogyne floridensis</name>
    <dbReference type="NCBI Taxonomy" id="298350"/>
    <lineage>
        <taxon>Eukaryota</taxon>
        <taxon>Metazoa</taxon>
        <taxon>Ecdysozoa</taxon>
        <taxon>Nematoda</taxon>
        <taxon>Chromadorea</taxon>
        <taxon>Rhabditida</taxon>
        <taxon>Tylenchina</taxon>
        <taxon>Tylenchomorpha</taxon>
        <taxon>Tylenchoidea</taxon>
        <taxon>Meloidogynidae</taxon>
        <taxon>Meloidogyninae</taxon>
        <taxon>Meloidogyne</taxon>
    </lineage>
</organism>
<name>A0A915NHL6_9BILA</name>
<dbReference type="SMART" id="SM00490">
    <property type="entry name" value="HELICc"/>
    <property type="match status" value="1"/>
</dbReference>
<dbReference type="PROSITE" id="PS51194">
    <property type="entry name" value="HELICASE_CTER"/>
    <property type="match status" value="1"/>
</dbReference>
<keyword evidence="5" id="KW-0378">Hydrolase</keyword>
<dbReference type="InterPro" id="IPR024096">
    <property type="entry name" value="NO_sig/Golgi_transp_ligand-bd"/>
</dbReference>
<dbReference type="InterPro" id="IPR000629">
    <property type="entry name" value="RNA-helicase_DEAD-box_CS"/>
</dbReference>
<evidence type="ECO:0000256" key="6">
    <source>
        <dbReference type="ARBA" id="ARBA00022806"/>
    </source>
</evidence>
<dbReference type="Proteomes" id="UP000887560">
    <property type="component" value="Unplaced"/>
</dbReference>
<dbReference type="InterPro" id="IPR056868">
    <property type="entry name" value="Lipocalin_dom_nem"/>
</dbReference>
<evidence type="ECO:0000256" key="10">
    <source>
        <dbReference type="SAM" id="MobiDB-lite"/>
    </source>
</evidence>
<dbReference type="Pfam" id="PF04051">
    <property type="entry name" value="TRAPP"/>
    <property type="match status" value="1"/>
</dbReference>
<reference evidence="15" key="1">
    <citation type="submission" date="2022-11" db="UniProtKB">
        <authorList>
            <consortium name="WormBaseParasite"/>
        </authorList>
    </citation>
    <scope>IDENTIFICATION</scope>
</reference>
<evidence type="ECO:0000256" key="7">
    <source>
        <dbReference type="ARBA" id="ARBA00022840"/>
    </source>
</evidence>
<evidence type="ECO:0000256" key="9">
    <source>
        <dbReference type="SAM" id="Coils"/>
    </source>
</evidence>
<dbReference type="InterPro" id="IPR001650">
    <property type="entry name" value="Helicase_C-like"/>
</dbReference>
<dbReference type="InterPro" id="IPR011545">
    <property type="entry name" value="DEAD/DEAH_box_helicase_dom"/>
</dbReference>
<dbReference type="InterPro" id="IPR014001">
    <property type="entry name" value="Helicase_ATP-bd"/>
</dbReference>
<evidence type="ECO:0000313" key="14">
    <source>
        <dbReference type="Proteomes" id="UP000887560"/>
    </source>
</evidence>
<dbReference type="WBParaSite" id="scf7180000418745.g2855">
    <property type="protein sequence ID" value="scf7180000418745.g2855"/>
    <property type="gene ID" value="scf7180000418745.g2855"/>
</dbReference>
<dbReference type="Pfam" id="PF00271">
    <property type="entry name" value="Helicase_C"/>
    <property type="match status" value="1"/>
</dbReference>
<dbReference type="InterPro" id="IPR007194">
    <property type="entry name" value="TRAPP_component"/>
</dbReference>
<dbReference type="FunFam" id="2.40.128.20:FF:000019">
    <property type="entry name" value="LiPocalin-Related protein"/>
    <property type="match status" value="1"/>
</dbReference>
<dbReference type="CDD" id="cd17955">
    <property type="entry name" value="DEADc_DDX49"/>
    <property type="match status" value="1"/>
</dbReference>
<dbReference type="InterPro" id="IPR047202">
    <property type="entry name" value="Lipocalin_Blc-like_dom"/>
</dbReference>
<feature type="region of interest" description="Disordered" evidence="10">
    <location>
        <begin position="926"/>
        <end position="947"/>
    </location>
</feature>
<dbReference type="GO" id="GO:0005524">
    <property type="term" value="F:ATP binding"/>
    <property type="evidence" value="ECO:0007669"/>
    <property type="project" value="UniProtKB-KW"/>
</dbReference>
<dbReference type="PROSITE" id="PS00039">
    <property type="entry name" value="DEAD_ATP_HELICASE"/>
    <property type="match status" value="1"/>
</dbReference>
<evidence type="ECO:0000256" key="1">
    <source>
        <dbReference type="ARBA" id="ARBA00004222"/>
    </source>
</evidence>
<dbReference type="CDD" id="cd19438">
    <property type="entry name" value="lipocalin_Blc-like"/>
    <property type="match status" value="1"/>
</dbReference>
<dbReference type="Gene3D" id="3.40.50.300">
    <property type="entry name" value="P-loop containing nucleotide triphosphate hydrolases"/>
    <property type="match status" value="2"/>
</dbReference>
<keyword evidence="14" id="KW-1185">Reference proteome</keyword>
<dbReference type="InterPro" id="IPR014014">
    <property type="entry name" value="RNA_helicase_DEAD_Q_motif"/>
</dbReference>
<dbReference type="InterPro" id="IPR019309">
    <property type="entry name" value="WASHC3"/>
</dbReference>
<protein>
    <recommendedName>
        <fullName evidence="3">RNA helicase</fullName>
        <ecNumber evidence="3">3.6.4.13</ecNumber>
    </recommendedName>
</protein>
<feature type="compositionally biased region" description="Basic and acidic residues" evidence="10">
    <location>
        <begin position="927"/>
        <end position="947"/>
    </location>
</feature>
<dbReference type="CDD" id="cd18787">
    <property type="entry name" value="SF2_C_DEAD"/>
    <property type="match status" value="1"/>
</dbReference>
<sequence length="1130" mass="127570">MLRSLLAFSKVSITIVILFCSLVISRCAIPQNVDFFRFDLDANRSLRTPRQEPSTGSQTEAQIPGSSVASAPLFQPINNDLPSQFKFSEKDKEAVDKATTFTNSLLERLGLASNQKTDNQKELRRHPAPAFYQTDDLTGLGADLASNRIDLQGLASGQIPGLAPIPVPGFAGPQDAPTVPGVNTIPGLSNFNYIVGQLVPQMIPPTNTLLGSSISRLLPKDATKNLAKNVFRAVHPAAENVDVARMMGRWFQVITSPHVIREACTVSHFGALTNNTYSATFTILKFYREGNSNGPPRFSLGYGFKAGDTGQFLLHSSNSPDAEPFWVIKLGPLNEYNQYDYAVVSNWVRYPVFVIARDPERFHQSHMKQVLQFLEDNNYINVVTKAFNLISPVDYSQFILRFTYSTFMEHSCLNFRDIGITTWLTKQLEELNLRHPTPVQINCIPKILEGSDVLGCAKTGTGKTLAFVLPILQQLSSDPFGIFALILTPTRELAFQIGDQLNALGRQLNLKCSIIVGGRHQMAQAQELVRRPHIVIATPGRLADHLQSDQLGIARLLSTIRFLVLDEADRLLDPAYALQLKNILESLPKERQTLLFSATITDALDKLHQLSFRKPYFFEEKDQIQTVKGLEQRFVLCPHTFIDAYLVYIVKEFYTSRESSSILVFVKTCRECQTLALMFKKLGFEVGSLHSEVLQSLRMSSLARFRSGRIRIMICTDVAARGLDIPHVDLVVNHNVPRCPKSYLHRVGRSARAGRFGAAVTFVTQHDVLLLRSIEQVIGEKMEQIEVPHHEVTLYAAKVLATKREAEIRLENQDNNSDERKENWRRKELILQGMDDKLIEKEISHKADGDGRFGEDIQRFFDNVIALEARIDSVERYLLLLEHKLAHVSFDATQDFCYVETKDENEKSTNFDELLDLNENQQLSESLKTKEDHQPDEPLKNNRENETKAKDHPIFGKYFRMLKMGVPEAAVKQKMQSEGVDPEILSMLFFKCFDPYFLPKFKKNAETRLEAMGFRVGFVLAEKFSKDMSRFANELDRMKFICKEFWISTFGKGVNKLSTNHQGIYIIQDTDFCTLSPFSDGVQYVSDCIPFMALPVGIVRGALDNLGICATVTVHVEKLPSVKFNVQMIK</sequence>
<dbReference type="Gene3D" id="2.40.128.20">
    <property type="match status" value="1"/>
</dbReference>
<feature type="coiled-coil region" evidence="9">
    <location>
        <begin position="796"/>
        <end position="823"/>
    </location>
</feature>
<comment type="subcellular location">
    <subcellularLocation>
        <location evidence="1">Golgi apparatus</location>
        <location evidence="1">cis-Golgi network</location>
    </subcellularLocation>
</comment>
<comment type="similarity">
    <text evidence="2">Belongs to the TRAPP small subunits family. BET3 subfamily.</text>
</comment>
<dbReference type="Pfam" id="PF24976">
    <property type="entry name" value="Lipocalin_10"/>
    <property type="match status" value="1"/>
</dbReference>
<dbReference type="Pfam" id="PF10152">
    <property type="entry name" value="CCDC53"/>
    <property type="match status" value="1"/>
</dbReference>
<keyword evidence="9" id="KW-0175">Coiled coil</keyword>
<dbReference type="SMART" id="SM00487">
    <property type="entry name" value="DEXDc"/>
    <property type="match status" value="1"/>
</dbReference>
<keyword evidence="4" id="KW-0547">Nucleotide-binding</keyword>
<evidence type="ECO:0000259" key="11">
    <source>
        <dbReference type="PROSITE" id="PS51192"/>
    </source>
</evidence>
<dbReference type="PROSITE" id="PS51192">
    <property type="entry name" value="HELICASE_ATP_BIND_1"/>
    <property type="match status" value="1"/>
</dbReference>
<dbReference type="InterPro" id="IPR012674">
    <property type="entry name" value="Calycin"/>
</dbReference>
<dbReference type="Gene3D" id="3.30.1380.20">
    <property type="entry name" value="Trafficking protein particle complex subunit 3"/>
    <property type="match status" value="1"/>
</dbReference>
<dbReference type="GO" id="GO:0071203">
    <property type="term" value="C:WASH complex"/>
    <property type="evidence" value="ECO:0007669"/>
    <property type="project" value="InterPro"/>
</dbReference>
<dbReference type="GO" id="GO:0005829">
    <property type="term" value="C:cytosol"/>
    <property type="evidence" value="ECO:0007669"/>
    <property type="project" value="TreeGrafter"/>
</dbReference>
<feature type="domain" description="Helicase C-terminal" evidence="12">
    <location>
        <begin position="641"/>
        <end position="793"/>
    </location>
</feature>
<dbReference type="InterPro" id="IPR050079">
    <property type="entry name" value="DEAD_box_RNA_helicase"/>
</dbReference>
<evidence type="ECO:0000313" key="15">
    <source>
        <dbReference type="WBParaSite" id="scf7180000418745.g2855"/>
    </source>
</evidence>
<dbReference type="GO" id="GO:0043186">
    <property type="term" value="C:P granule"/>
    <property type="evidence" value="ECO:0007669"/>
    <property type="project" value="UniProtKB-ARBA"/>
</dbReference>
<dbReference type="CDD" id="cd14944">
    <property type="entry name" value="TRAPPC6A_Trs33"/>
    <property type="match status" value="1"/>
</dbReference>
<dbReference type="SUPFAM" id="SSF50814">
    <property type="entry name" value="Lipocalins"/>
    <property type="match status" value="1"/>
</dbReference>